<accession>A0A1I5USQ1</accession>
<dbReference type="InParanoid" id="A0A1I5USQ1"/>
<dbReference type="Gene3D" id="2.30.110.10">
    <property type="entry name" value="Electron Transport, Fmn-binding Protein, Chain A"/>
    <property type="match status" value="1"/>
</dbReference>
<dbReference type="InterPro" id="IPR024747">
    <property type="entry name" value="Pyridox_Oxase-rel"/>
</dbReference>
<dbReference type="STRING" id="1993.SAMN04489713_12066"/>
<dbReference type="Proteomes" id="UP000183413">
    <property type="component" value="Unassembled WGS sequence"/>
</dbReference>
<dbReference type="InterPro" id="IPR012349">
    <property type="entry name" value="Split_barrel_FMN-bd"/>
</dbReference>
<evidence type="ECO:0000313" key="1">
    <source>
        <dbReference type="EMBL" id="SFP97766.1"/>
    </source>
</evidence>
<protein>
    <submittedName>
        <fullName evidence="1">Pyridoxamine 5'-phosphate oxidase</fullName>
    </submittedName>
</protein>
<dbReference type="AlphaFoldDB" id="A0A1I5USQ1"/>
<sequence>MAPGPLGRVIRMAANSSERPVLEELDRAECLRLISGGAIGRVAFDDGEGPTVIPVNYAVAGDAVVFRTSVSGRLSHSLLTSVVGGEVRAAFQVDRFDEASHEGWSVLLRGGAHPLTEEEKAEVPRLESWPGGDREAWFRLAATEVSGRRLRRP</sequence>
<reference evidence="1 2" key="1">
    <citation type="submission" date="2016-10" db="EMBL/GenBank/DDBJ databases">
        <authorList>
            <person name="de Groot N.N."/>
        </authorList>
    </citation>
    <scope>NUCLEOTIDE SEQUENCE [LARGE SCALE GENOMIC DNA]</scope>
    <source>
        <strain evidence="1 2">DSM 43067</strain>
    </source>
</reference>
<dbReference type="SUPFAM" id="SSF50475">
    <property type="entry name" value="FMN-binding split barrel"/>
    <property type="match status" value="1"/>
</dbReference>
<name>A0A1I5USQ1_9ACTN</name>
<dbReference type="EMBL" id="FOVH01000020">
    <property type="protein sequence ID" value="SFP97766.1"/>
    <property type="molecule type" value="Genomic_DNA"/>
</dbReference>
<proteinExistence type="predicted"/>
<gene>
    <name evidence="1" type="ORF">SAMN04489713_12066</name>
</gene>
<dbReference type="Pfam" id="PF12900">
    <property type="entry name" value="Pyridox_ox_2"/>
    <property type="match status" value="1"/>
</dbReference>
<keyword evidence="2" id="KW-1185">Reference proteome</keyword>
<evidence type="ECO:0000313" key="2">
    <source>
        <dbReference type="Proteomes" id="UP000183413"/>
    </source>
</evidence>
<dbReference type="eggNOG" id="COG3467">
    <property type="taxonomic scope" value="Bacteria"/>
</dbReference>
<organism evidence="1 2">
    <name type="scientific">Actinomadura madurae</name>
    <dbReference type="NCBI Taxonomy" id="1993"/>
    <lineage>
        <taxon>Bacteria</taxon>
        <taxon>Bacillati</taxon>
        <taxon>Actinomycetota</taxon>
        <taxon>Actinomycetes</taxon>
        <taxon>Streptosporangiales</taxon>
        <taxon>Thermomonosporaceae</taxon>
        <taxon>Actinomadura</taxon>
    </lineage>
</organism>